<feature type="domain" description="NADH-ubiquinone oxidoreductase 51kDa subunit iron-sulphur binding" evidence="1">
    <location>
        <begin position="37"/>
        <end position="82"/>
    </location>
</feature>
<reference evidence="2" key="1">
    <citation type="submission" date="2021-10" db="EMBL/GenBank/DDBJ databases">
        <title>Anaerobic single-cell dispensing facilitates the cultivation of human gut bacteria.</title>
        <authorList>
            <person name="Afrizal A."/>
        </authorList>
    </citation>
    <scope>NUCLEOTIDE SEQUENCE</scope>
    <source>
        <strain evidence="2">CLA-AA-H215</strain>
    </source>
</reference>
<dbReference type="Pfam" id="PF10589">
    <property type="entry name" value="NADH_4Fe-4S"/>
    <property type="match status" value="1"/>
</dbReference>
<dbReference type="RefSeq" id="WP_308452816.1">
    <property type="nucleotide sequence ID" value="NZ_JAJEQR010000008.1"/>
</dbReference>
<evidence type="ECO:0000259" key="1">
    <source>
        <dbReference type="SMART" id="SM00928"/>
    </source>
</evidence>
<dbReference type="SMART" id="SM00928">
    <property type="entry name" value="NADH_4Fe-4S"/>
    <property type="match status" value="1"/>
</dbReference>
<dbReference type="Pfam" id="PF14691">
    <property type="entry name" value="Fer4_20"/>
    <property type="match status" value="1"/>
</dbReference>
<dbReference type="InterPro" id="IPR037207">
    <property type="entry name" value="Nuop51_4Fe4S-bd_sf"/>
</dbReference>
<evidence type="ECO:0000313" key="2">
    <source>
        <dbReference type="EMBL" id="MCC2230106.1"/>
    </source>
</evidence>
<dbReference type="SUPFAM" id="SSF140490">
    <property type="entry name" value="Nqo1C-terminal domain-like"/>
    <property type="match status" value="1"/>
</dbReference>
<dbReference type="Gene3D" id="3.50.50.60">
    <property type="entry name" value="FAD/NAD(P)-binding domain"/>
    <property type="match status" value="2"/>
</dbReference>
<dbReference type="SUPFAM" id="SSF46548">
    <property type="entry name" value="alpha-helical ferredoxin"/>
    <property type="match status" value="1"/>
</dbReference>
<accession>A0AAE3E7S9</accession>
<gene>
    <name evidence="2" type="ORF">LKD81_03705</name>
</gene>
<proteinExistence type="predicted"/>
<dbReference type="Pfam" id="PF07992">
    <property type="entry name" value="Pyr_redox_2"/>
    <property type="match status" value="1"/>
</dbReference>
<dbReference type="SUPFAM" id="SSF51971">
    <property type="entry name" value="Nucleotide-binding domain"/>
    <property type="match status" value="1"/>
</dbReference>
<dbReference type="GO" id="GO:0016491">
    <property type="term" value="F:oxidoreductase activity"/>
    <property type="evidence" value="ECO:0007669"/>
    <property type="project" value="InterPro"/>
</dbReference>
<keyword evidence="3" id="KW-1185">Reference proteome</keyword>
<dbReference type="EMBL" id="JAJEQR010000008">
    <property type="protein sequence ID" value="MCC2230106.1"/>
    <property type="molecule type" value="Genomic_DNA"/>
</dbReference>
<dbReference type="NCBIfam" id="NF009410">
    <property type="entry name" value="PRK12771.1"/>
    <property type="match status" value="1"/>
</dbReference>
<dbReference type="AlphaFoldDB" id="A0AAE3E7S9"/>
<dbReference type="PANTHER" id="PTHR42783">
    <property type="entry name" value="GLUTAMATE SYNTHASE [NADPH] SMALL CHAIN"/>
    <property type="match status" value="1"/>
</dbReference>
<dbReference type="InterPro" id="IPR009051">
    <property type="entry name" value="Helical_ferredxn"/>
</dbReference>
<dbReference type="Gene3D" id="1.20.1440.230">
    <property type="entry name" value="NADH-ubiquinone oxidoreductase 51kDa subunit, iron-sulphur binding domain"/>
    <property type="match status" value="1"/>
</dbReference>
<dbReference type="InterPro" id="IPR019575">
    <property type="entry name" value="Nuop51_4Fe4S-bd"/>
</dbReference>
<protein>
    <submittedName>
        <fullName evidence="2">FAD-dependent oxidoreductase</fullName>
    </submittedName>
</protein>
<dbReference type="InterPro" id="IPR036188">
    <property type="entry name" value="FAD/NAD-bd_sf"/>
</dbReference>
<dbReference type="PRINTS" id="PR00419">
    <property type="entry name" value="ADXRDTASE"/>
</dbReference>
<comment type="caution">
    <text evidence="2">The sequence shown here is derived from an EMBL/GenBank/DDBJ whole genome shotgun (WGS) entry which is preliminary data.</text>
</comment>
<dbReference type="Proteomes" id="UP001198182">
    <property type="component" value="Unassembled WGS sequence"/>
</dbReference>
<dbReference type="Gene3D" id="1.10.1060.10">
    <property type="entry name" value="Alpha-helical ferredoxin"/>
    <property type="match status" value="1"/>
</dbReference>
<dbReference type="InterPro" id="IPR028261">
    <property type="entry name" value="DPD_II"/>
</dbReference>
<organism evidence="2 3">
    <name type="scientific">Hominifimenecus microfluidus</name>
    <dbReference type="NCBI Taxonomy" id="2885348"/>
    <lineage>
        <taxon>Bacteria</taxon>
        <taxon>Bacillati</taxon>
        <taxon>Bacillota</taxon>
        <taxon>Clostridia</taxon>
        <taxon>Lachnospirales</taxon>
        <taxon>Lachnospiraceae</taxon>
        <taxon>Hominifimenecus</taxon>
    </lineage>
</organism>
<dbReference type="PANTHER" id="PTHR42783:SF3">
    <property type="entry name" value="GLUTAMATE SYNTHASE [NADPH] SMALL CHAIN-RELATED"/>
    <property type="match status" value="1"/>
</dbReference>
<sequence>MSRLRINTPDEAELTMEHLYLDLERHIAASTPGLCPVDMQISFLRLCHAQSCGKCVPCRVGLGQLVRLMTDVLEHRATMETLDLIEETARNIEVSADCAIGYDAARMVLNGLKGCRKDYISHIRKGLCTAGITQPVPCVAMCPAGVDIPGYIALVAEERYGDAVRLIRKDNPFPTACAMVCEHPCEARCRRNMIDSAVNIRGLKRMAVDHAPADTVLVPANQPDTGKKVAIVGGGPSGLSAAYYLALMGHKVDVYEEKPHLGGMLRYGIPAYRFPRERLQEDIDAILSTGVTVHMNVNVGKDVTIRELHERFDAVYVAIGAQTNKESGLKADGELKDSCVVSAVEMLRNVDTENQLDLKDKKVVVIGGGNVAMDCTRTAIRMGAEKVTVVYRRRRGDMTALPDEVEGAIAEGAEVLTLGAPAKIETDHNGNVVSLLVQPQIVGAIDAQGRPRPGNASVDPVSVPCNVVITAIGQGIETSHFEEFGLSVKRGVLQAMDDSLEGEIPGVFVGGDCVTGPATVIRAIAAGKVAAANIDEYLGFHHKLECDVEIPPADLADKKPYGRINLKELNGSERKDNFCHIEVGMTKEEACQEAGRCLRCDHFGLGLLKGGRESW</sequence>
<dbReference type="GO" id="GO:0051539">
    <property type="term" value="F:4 iron, 4 sulfur cluster binding"/>
    <property type="evidence" value="ECO:0007669"/>
    <property type="project" value="InterPro"/>
</dbReference>
<name>A0AAE3E7S9_9FIRM</name>
<evidence type="ECO:0000313" key="3">
    <source>
        <dbReference type="Proteomes" id="UP001198182"/>
    </source>
</evidence>
<dbReference type="InterPro" id="IPR023753">
    <property type="entry name" value="FAD/NAD-binding_dom"/>
</dbReference>